<dbReference type="InterPro" id="IPR038721">
    <property type="entry name" value="IS701-like_DDE_dom"/>
</dbReference>
<accession>A0A918L131</accession>
<evidence type="ECO:0000313" key="4">
    <source>
        <dbReference type="Proteomes" id="UP000606194"/>
    </source>
</evidence>
<evidence type="ECO:0000313" key="3">
    <source>
        <dbReference type="EMBL" id="GGR68533.1"/>
    </source>
</evidence>
<sequence length="156" mass="16899">MLAADVSHWLRPDAPTSADRLFRHVHGRGDRSSDRLAPGWPYSFVAALETGRTSWVALLDALRLGPADDATTVTAAQLHDVVDRLTSAGQWRPGDPDILTGMDSGYDIAYLPHARADLPVVLVGRRSRSPKPSDLERQAQGPTVLSSPLERGRCPG</sequence>
<reference evidence="3" key="2">
    <citation type="submission" date="2020-09" db="EMBL/GenBank/DDBJ databases">
        <authorList>
            <person name="Sun Q."/>
            <person name="Ohkuma M."/>
        </authorList>
    </citation>
    <scope>NUCLEOTIDE SEQUENCE</scope>
    <source>
        <strain evidence="3">JCM 4386</strain>
    </source>
</reference>
<evidence type="ECO:0000259" key="2">
    <source>
        <dbReference type="Pfam" id="PF13546"/>
    </source>
</evidence>
<evidence type="ECO:0000256" key="1">
    <source>
        <dbReference type="SAM" id="MobiDB-lite"/>
    </source>
</evidence>
<keyword evidence="4" id="KW-1185">Reference proteome</keyword>
<feature type="domain" description="Transposase IS701-like DDE" evidence="2">
    <location>
        <begin position="2"/>
        <end position="129"/>
    </location>
</feature>
<feature type="region of interest" description="Disordered" evidence="1">
    <location>
        <begin position="127"/>
        <end position="156"/>
    </location>
</feature>
<gene>
    <name evidence="3" type="ORF">GCM10010269_04060</name>
</gene>
<organism evidence="3 4">
    <name type="scientific">Streptomyces humidus</name>
    <dbReference type="NCBI Taxonomy" id="52259"/>
    <lineage>
        <taxon>Bacteria</taxon>
        <taxon>Bacillati</taxon>
        <taxon>Actinomycetota</taxon>
        <taxon>Actinomycetes</taxon>
        <taxon>Kitasatosporales</taxon>
        <taxon>Streptomycetaceae</taxon>
        <taxon>Streptomyces</taxon>
    </lineage>
</organism>
<dbReference type="Pfam" id="PF13546">
    <property type="entry name" value="DDE_5"/>
    <property type="match status" value="1"/>
</dbReference>
<reference evidence="3" key="1">
    <citation type="journal article" date="2014" name="Int. J. Syst. Evol. Microbiol.">
        <title>Complete genome sequence of Corynebacterium casei LMG S-19264T (=DSM 44701T), isolated from a smear-ripened cheese.</title>
        <authorList>
            <consortium name="US DOE Joint Genome Institute (JGI-PGF)"/>
            <person name="Walter F."/>
            <person name="Albersmeier A."/>
            <person name="Kalinowski J."/>
            <person name="Ruckert C."/>
        </authorList>
    </citation>
    <scope>NUCLEOTIDE SEQUENCE</scope>
    <source>
        <strain evidence="3">JCM 4386</strain>
    </source>
</reference>
<dbReference type="Proteomes" id="UP000606194">
    <property type="component" value="Unassembled WGS sequence"/>
</dbReference>
<dbReference type="EMBL" id="BMTL01000002">
    <property type="protein sequence ID" value="GGR68533.1"/>
    <property type="molecule type" value="Genomic_DNA"/>
</dbReference>
<proteinExistence type="predicted"/>
<dbReference type="AlphaFoldDB" id="A0A918L131"/>
<comment type="caution">
    <text evidence="3">The sequence shown here is derived from an EMBL/GenBank/DDBJ whole genome shotgun (WGS) entry which is preliminary data.</text>
</comment>
<protein>
    <recommendedName>
        <fullName evidence="2">Transposase IS701-like DDE domain-containing protein</fullName>
    </recommendedName>
</protein>
<name>A0A918L131_9ACTN</name>